<evidence type="ECO:0000313" key="3">
    <source>
        <dbReference type="EMBL" id="QJH93838.1"/>
    </source>
</evidence>
<accession>A0A6H1ZG35</accession>
<proteinExistence type="predicted"/>
<feature type="region of interest" description="Disordered" evidence="1">
    <location>
        <begin position="111"/>
        <end position="132"/>
    </location>
</feature>
<protein>
    <submittedName>
        <fullName evidence="2">Uncharacterized protein</fullName>
    </submittedName>
</protein>
<dbReference type="EMBL" id="MT144592">
    <property type="protein sequence ID" value="QJH93838.1"/>
    <property type="molecule type" value="Genomic_DNA"/>
</dbReference>
<sequence>MPTDDPRGALDNLVTQAKMMAVRAGLIQEQMIRSQVDQEYGTQPKLQNNWINSIKERQPYESERNYFRSNPNVGGMAAEDNAVILNPFSNLSQEQWGNEFLKSPAFNTVENNGDSLRRDGTPKGQGWLGPLKRPDGRVATELSVGVEINGKETDIPTLVPTLDKNEIDFLLNSEVDPKIWKTPTGSKIMRKAYDHAIKRISEGKGPFIEDK</sequence>
<dbReference type="AlphaFoldDB" id="A0A6H1ZG35"/>
<dbReference type="EMBL" id="MT144010">
    <property type="protein sequence ID" value="QJA46432.1"/>
    <property type="molecule type" value="Genomic_DNA"/>
</dbReference>
<organism evidence="2">
    <name type="scientific">viral metagenome</name>
    <dbReference type="NCBI Taxonomy" id="1070528"/>
    <lineage>
        <taxon>unclassified sequences</taxon>
        <taxon>metagenomes</taxon>
        <taxon>organismal metagenomes</taxon>
    </lineage>
</organism>
<evidence type="ECO:0000256" key="1">
    <source>
        <dbReference type="SAM" id="MobiDB-lite"/>
    </source>
</evidence>
<reference evidence="2" key="1">
    <citation type="submission" date="2020-03" db="EMBL/GenBank/DDBJ databases">
        <title>The deep terrestrial virosphere.</title>
        <authorList>
            <person name="Holmfeldt K."/>
            <person name="Nilsson E."/>
            <person name="Simone D."/>
            <person name="Lopez-Fernandez M."/>
            <person name="Wu X."/>
            <person name="de Brujin I."/>
            <person name="Lundin D."/>
            <person name="Andersson A."/>
            <person name="Bertilsson S."/>
            <person name="Dopson M."/>
        </authorList>
    </citation>
    <scope>NUCLEOTIDE SEQUENCE</scope>
    <source>
        <strain evidence="2">TM448A00411</strain>
        <strain evidence="3">TM448B00141</strain>
    </source>
</reference>
<name>A0A6H1ZG35_9ZZZZ</name>
<gene>
    <name evidence="2" type="ORF">TM448A00411_0034</name>
    <name evidence="3" type="ORF">TM448B00141_0024</name>
</gene>
<evidence type="ECO:0000313" key="2">
    <source>
        <dbReference type="EMBL" id="QJA46432.1"/>
    </source>
</evidence>